<dbReference type="RefSeq" id="WP_089011079.1">
    <property type="nucleotide sequence ID" value="NZ_LT607754.1"/>
</dbReference>
<dbReference type="PANTHER" id="PTHR43796">
    <property type="entry name" value="CARBOXYNORSPERMIDINE SYNTHASE"/>
    <property type="match status" value="1"/>
</dbReference>
<organism evidence="3 4">
    <name type="scientific">Micromonospora inositola</name>
    <dbReference type="NCBI Taxonomy" id="47865"/>
    <lineage>
        <taxon>Bacteria</taxon>
        <taxon>Bacillati</taxon>
        <taxon>Actinomycetota</taxon>
        <taxon>Actinomycetes</taxon>
        <taxon>Micromonosporales</taxon>
        <taxon>Micromonosporaceae</taxon>
        <taxon>Micromonospora</taxon>
    </lineage>
</organism>
<proteinExistence type="predicted"/>
<dbReference type="Proteomes" id="UP000198221">
    <property type="component" value="Chromosome I"/>
</dbReference>
<reference evidence="4" key="1">
    <citation type="submission" date="2016-06" db="EMBL/GenBank/DDBJ databases">
        <authorList>
            <person name="Varghese N."/>
            <person name="Submissions Spin"/>
        </authorList>
    </citation>
    <scope>NUCLEOTIDE SEQUENCE [LARGE SCALE GENOMIC DNA]</scope>
    <source>
        <strain evidence="4">DSM 43819</strain>
    </source>
</reference>
<name>A0A1C5H5D6_9ACTN</name>
<dbReference type="SUPFAM" id="SSF51735">
    <property type="entry name" value="NAD(P)-binding Rossmann-fold domains"/>
    <property type="match status" value="1"/>
</dbReference>
<protein>
    <submittedName>
        <fullName evidence="3">Saccharopine dehydrogenase, NADP-dependent</fullName>
    </submittedName>
</protein>
<evidence type="ECO:0000259" key="1">
    <source>
        <dbReference type="Pfam" id="PF03435"/>
    </source>
</evidence>
<evidence type="ECO:0000259" key="2">
    <source>
        <dbReference type="Pfam" id="PF16653"/>
    </source>
</evidence>
<dbReference type="InterPro" id="IPR036291">
    <property type="entry name" value="NAD(P)-bd_dom_sf"/>
</dbReference>
<evidence type="ECO:0000313" key="4">
    <source>
        <dbReference type="Proteomes" id="UP000198221"/>
    </source>
</evidence>
<dbReference type="InterPro" id="IPR005097">
    <property type="entry name" value="Sacchrp_dh_NADP-bd"/>
</dbReference>
<keyword evidence="4" id="KW-1185">Reference proteome</keyword>
<dbReference type="OrthoDB" id="9769367at2"/>
<evidence type="ECO:0000313" key="3">
    <source>
        <dbReference type="EMBL" id="SCG41252.1"/>
    </source>
</evidence>
<sequence length="400" mass="43071">MRILLVGAGGVGSAAVAIAARRSFFETMVVADYDLGRASRAIAEHDGRFVAAQVDASSADAVAALCREHRITHVLNAVDPRFVMPIFDGAFAAGADYLDMAMSLSHPHPSRPHAETGVKLGDDQFAVAERWEAAGRLALCGIGIEPGLSDVFARYAADELFSEIDEIGVRDGANLTVDGYDFAPSFSIWTTIEECLNPPVIWEADRGWYTTPPFSEPEVFDFPEGIGPVECVNVEHEEVLLIPRWVKAKRVTFKYGLGDEFIEVLKTLHKLGLDSTAPVRVGGTSVSPRDVVAACLPDPATLGDRMRGKTCAGTYVTGTGVDGRPRKVYLYHVVDNGWSMKEYGHQAVVWQTAVNPVVALELLAAGAWSGAGVLGPEALPPVPFLDLLTGYGSPWGMEER</sequence>
<dbReference type="AlphaFoldDB" id="A0A1C5H5D6"/>
<dbReference type="PANTHER" id="PTHR43796:SF2">
    <property type="entry name" value="CARBOXYNORSPERMIDINE SYNTHASE"/>
    <property type="match status" value="1"/>
</dbReference>
<feature type="domain" description="Saccharopine dehydrogenase-like C-terminal" evidence="2">
    <location>
        <begin position="143"/>
        <end position="392"/>
    </location>
</feature>
<dbReference type="InterPro" id="IPR032095">
    <property type="entry name" value="Sacchrp_dh-like_C"/>
</dbReference>
<accession>A0A1C5H5D6</accession>
<dbReference type="EMBL" id="LT607754">
    <property type="protein sequence ID" value="SCG41252.1"/>
    <property type="molecule type" value="Genomic_DNA"/>
</dbReference>
<feature type="domain" description="Saccharopine dehydrogenase NADP binding" evidence="1">
    <location>
        <begin position="3"/>
        <end position="138"/>
    </location>
</feature>
<gene>
    <name evidence="3" type="ORF">GA0070613_0857</name>
</gene>
<dbReference type="Gene3D" id="3.30.360.10">
    <property type="entry name" value="Dihydrodipicolinate Reductase, domain 2"/>
    <property type="match status" value="1"/>
</dbReference>
<dbReference type="Pfam" id="PF03435">
    <property type="entry name" value="Sacchrp_dh_NADP"/>
    <property type="match status" value="1"/>
</dbReference>
<dbReference type="Gene3D" id="3.40.50.720">
    <property type="entry name" value="NAD(P)-binding Rossmann-like Domain"/>
    <property type="match status" value="1"/>
</dbReference>
<dbReference type="Pfam" id="PF16653">
    <property type="entry name" value="Sacchrp_dh_C"/>
    <property type="match status" value="1"/>
</dbReference>